<dbReference type="Proteomes" id="UP000299102">
    <property type="component" value="Unassembled WGS sequence"/>
</dbReference>
<protein>
    <submittedName>
        <fullName evidence="1">Uncharacterized protein</fullName>
    </submittedName>
</protein>
<gene>
    <name evidence="1" type="ORF">EVAR_7852_1</name>
</gene>
<accession>A0A4C1TV21</accession>
<dbReference type="AlphaFoldDB" id="A0A4C1TV21"/>
<name>A0A4C1TV21_EUMVA</name>
<dbReference type="EMBL" id="BGZK01000091">
    <property type="protein sequence ID" value="GBP17859.1"/>
    <property type="molecule type" value="Genomic_DNA"/>
</dbReference>
<organism evidence="1 2">
    <name type="scientific">Eumeta variegata</name>
    <name type="common">Bagworm moth</name>
    <name type="synonym">Eumeta japonica</name>
    <dbReference type="NCBI Taxonomy" id="151549"/>
    <lineage>
        <taxon>Eukaryota</taxon>
        <taxon>Metazoa</taxon>
        <taxon>Ecdysozoa</taxon>
        <taxon>Arthropoda</taxon>
        <taxon>Hexapoda</taxon>
        <taxon>Insecta</taxon>
        <taxon>Pterygota</taxon>
        <taxon>Neoptera</taxon>
        <taxon>Endopterygota</taxon>
        <taxon>Lepidoptera</taxon>
        <taxon>Glossata</taxon>
        <taxon>Ditrysia</taxon>
        <taxon>Tineoidea</taxon>
        <taxon>Psychidae</taxon>
        <taxon>Oiketicinae</taxon>
        <taxon>Eumeta</taxon>
    </lineage>
</organism>
<reference evidence="1 2" key="1">
    <citation type="journal article" date="2019" name="Commun. Biol.">
        <title>The bagworm genome reveals a unique fibroin gene that provides high tensile strength.</title>
        <authorList>
            <person name="Kono N."/>
            <person name="Nakamura H."/>
            <person name="Ohtoshi R."/>
            <person name="Tomita M."/>
            <person name="Numata K."/>
            <person name="Arakawa K."/>
        </authorList>
    </citation>
    <scope>NUCLEOTIDE SEQUENCE [LARGE SCALE GENOMIC DNA]</scope>
</reference>
<keyword evidence="2" id="KW-1185">Reference proteome</keyword>
<comment type="caution">
    <text evidence="1">The sequence shown here is derived from an EMBL/GenBank/DDBJ whole genome shotgun (WGS) entry which is preliminary data.</text>
</comment>
<evidence type="ECO:0000313" key="1">
    <source>
        <dbReference type="EMBL" id="GBP17859.1"/>
    </source>
</evidence>
<sequence length="417" mass="45752">MDRTDQRYDNSQIKALALCFAEHIKPLPPDVVPASISTAVSSLLLSRSGESKLPPALNALRIKLGRAPPPCRGGTCLRPRAGGDRFDGLLKRVGRPPAGARVSFTSRGVTAYSIRTGRAPLETYYDQSIILHSNNPSCTVSAACAGVARRGLVTDNFNRFRLLDVGRGSFIGTCESKQAAAPSRPRVSCRGAAGRAAGEWGEGAIVREPAAPDPELRITDEVLSALDSRPTRLSVPATSRRRAVRVRSRRYRLIPPPPALTAGGRGRRARSLNRLYGSDEAAAAAPPTRIFHSTLHNPDKPSRPPWILLWRRCKRSSAALNAFRVPVEGLRFRSLDLRQKDCERYLNDEGSSKTSARGHASQKLPRRMLDLMIYRLLTFARAHYRQSQVYIMGSSLGRRAVLCSGHPDVVNWLLGIQ</sequence>
<proteinExistence type="predicted"/>
<evidence type="ECO:0000313" key="2">
    <source>
        <dbReference type="Proteomes" id="UP000299102"/>
    </source>
</evidence>